<protein>
    <submittedName>
        <fullName evidence="1">Radical SAM domain protein</fullName>
    </submittedName>
</protein>
<accession>K1T7F7</accession>
<name>K1T7F7_9ZZZZ</name>
<organism evidence="1">
    <name type="scientific">human gut metagenome</name>
    <dbReference type="NCBI Taxonomy" id="408170"/>
    <lineage>
        <taxon>unclassified sequences</taxon>
        <taxon>metagenomes</taxon>
        <taxon>organismal metagenomes</taxon>
    </lineage>
</organism>
<dbReference type="EMBL" id="AJWZ01003136">
    <property type="protein sequence ID" value="EKC69057.1"/>
    <property type="molecule type" value="Genomic_DNA"/>
</dbReference>
<reference evidence="1" key="1">
    <citation type="journal article" date="2013" name="Environ. Microbiol.">
        <title>Microbiota from the distal guts of lean and obese adolescents exhibit partial functional redundancy besides clear differences in community structure.</title>
        <authorList>
            <person name="Ferrer M."/>
            <person name="Ruiz A."/>
            <person name="Lanza F."/>
            <person name="Haange S.B."/>
            <person name="Oberbach A."/>
            <person name="Till H."/>
            <person name="Bargiela R."/>
            <person name="Campoy C."/>
            <person name="Segura M.T."/>
            <person name="Richter M."/>
            <person name="von Bergen M."/>
            <person name="Seifert J."/>
            <person name="Suarez A."/>
        </authorList>
    </citation>
    <scope>NUCLEOTIDE SEQUENCE</scope>
</reference>
<dbReference type="AlphaFoldDB" id="K1T7F7"/>
<evidence type="ECO:0000313" key="1">
    <source>
        <dbReference type="EMBL" id="EKC69057.1"/>
    </source>
</evidence>
<comment type="caution">
    <text evidence="1">The sequence shown here is derived from an EMBL/GenBank/DDBJ whole genome shotgun (WGS) entry which is preliminary data.</text>
</comment>
<gene>
    <name evidence="1" type="ORF">OBE_04604</name>
</gene>
<feature type="non-terminal residue" evidence="1">
    <location>
        <position position="62"/>
    </location>
</feature>
<sequence>MICAACPRACHTDREYDKPSHGFCKMPYNAVIARAALHMWEEPVISGENGSGAIFFSGCSLR</sequence>
<dbReference type="PANTHER" id="PTHR43075:SF1">
    <property type="entry name" value="FORMATE LYASE ACTIVATING ENZYME, PUTATIVE (AFU_ORTHOLOGUE AFUA_2G15630)-RELATED"/>
    <property type="match status" value="1"/>
</dbReference>
<dbReference type="InterPro" id="IPR040085">
    <property type="entry name" value="MJ0674-like"/>
</dbReference>
<dbReference type="PANTHER" id="PTHR43075">
    <property type="entry name" value="FORMATE LYASE ACTIVATING ENZYME, PUTATIVE (AFU_ORTHOLOGUE AFUA_2G15630)-RELATED"/>
    <property type="match status" value="1"/>
</dbReference>
<proteinExistence type="predicted"/>